<proteinExistence type="predicted"/>
<reference evidence="3" key="1">
    <citation type="journal article" date="2014" name="Int. J. Syst. Evol. Microbiol.">
        <title>Complete genome sequence of Corynebacterium casei LMG S-19264T (=DSM 44701T), isolated from a smear-ripened cheese.</title>
        <authorList>
            <consortium name="US DOE Joint Genome Institute (JGI-PGF)"/>
            <person name="Walter F."/>
            <person name="Albersmeier A."/>
            <person name="Kalinowski J."/>
            <person name="Ruckert C."/>
        </authorList>
    </citation>
    <scope>NUCLEOTIDE SEQUENCE</scope>
    <source>
        <strain evidence="3">JCM 31740</strain>
    </source>
</reference>
<gene>
    <name evidence="3" type="ORF">GCM10007116_06840</name>
    <name evidence="2" type="ORF">HS1genome_0346</name>
</gene>
<evidence type="ECO:0000313" key="2">
    <source>
        <dbReference type="EMBL" id="BBD71957.1"/>
    </source>
</evidence>
<feature type="domain" description="HTH arsR-type" evidence="1">
    <location>
        <begin position="4"/>
        <end position="108"/>
    </location>
</feature>
<dbReference type="KEGG" id="sacd:HS1genome_0346"/>
<dbReference type="PANTHER" id="PTHR38600">
    <property type="entry name" value="TRANSCRIPTIONAL REGULATORY PROTEIN"/>
    <property type="match status" value="1"/>
</dbReference>
<dbReference type="Proteomes" id="UP000276741">
    <property type="component" value="Chromosome"/>
</dbReference>
<dbReference type="AlphaFoldDB" id="A0A348B1A5"/>
<evidence type="ECO:0000313" key="3">
    <source>
        <dbReference type="EMBL" id="GGT91752.1"/>
    </source>
</evidence>
<dbReference type="GO" id="GO:0003700">
    <property type="term" value="F:DNA-binding transcription factor activity"/>
    <property type="evidence" value="ECO:0007669"/>
    <property type="project" value="InterPro"/>
</dbReference>
<dbReference type="InterPro" id="IPR011991">
    <property type="entry name" value="ArsR-like_HTH"/>
</dbReference>
<reference evidence="3" key="4">
    <citation type="submission" date="2020-09" db="EMBL/GenBank/DDBJ databases">
        <authorList>
            <person name="Sun Q."/>
            <person name="Ohkuma M."/>
        </authorList>
    </citation>
    <scope>NUCLEOTIDE SEQUENCE</scope>
    <source>
        <strain evidence="3">JCM 31740</strain>
    </source>
</reference>
<reference evidence="2" key="3">
    <citation type="journal article" date="2019" name="BMC Res. Notes">
        <title>Complete genome sequence of the Sulfodiicoccus acidiphilus strain HS-1T, the first crenarchaeon that lacks polB3, isolated from an acidic hot spring in Ohwaku-dani, Hakone, Japan.</title>
        <authorList>
            <person name="Sakai H.D."/>
            <person name="Kurosawa N."/>
        </authorList>
    </citation>
    <scope>NUCLEOTIDE SEQUENCE</scope>
    <source>
        <strain evidence="2">HS-1</strain>
    </source>
</reference>
<dbReference type="Gene3D" id="1.10.10.10">
    <property type="entry name" value="Winged helix-like DNA-binding domain superfamily/Winged helix DNA-binding domain"/>
    <property type="match status" value="1"/>
</dbReference>
<accession>A0A348B1A5</accession>
<dbReference type="SUPFAM" id="SSF46785">
    <property type="entry name" value="Winged helix' DNA-binding domain"/>
    <property type="match status" value="1"/>
</dbReference>
<dbReference type="Pfam" id="PF01022">
    <property type="entry name" value="HTH_5"/>
    <property type="match status" value="1"/>
</dbReference>
<evidence type="ECO:0000313" key="4">
    <source>
        <dbReference type="Proteomes" id="UP000276741"/>
    </source>
</evidence>
<name>A0A348B1A5_9CREN</name>
<dbReference type="OrthoDB" id="35765at2157"/>
<organism evidence="2 4">
    <name type="scientific">Sulfodiicoccus acidiphilus</name>
    <dbReference type="NCBI Taxonomy" id="1670455"/>
    <lineage>
        <taxon>Archaea</taxon>
        <taxon>Thermoproteota</taxon>
        <taxon>Thermoprotei</taxon>
        <taxon>Sulfolobales</taxon>
        <taxon>Sulfolobaceae</taxon>
        <taxon>Sulfodiicoccus</taxon>
    </lineage>
</organism>
<dbReference type="PROSITE" id="PS50987">
    <property type="entry name" value="HTH_ARSR_2"/>
    <property type="match status" value="1"/>
</dbReference>
<protein>
    <submittedName>
        <fullName evidence="2">Transcriptional regulator</fullName>
    </submittedName>
</protein>
<keyword evidence="4" id="KW-1185">Reference proteome</keyword>
<evidence type="ECO:0000259" key="1">
    <source>
        <dbReference type="PROSITE" id="PS50987"/>
    </source>
</evidence>
<dbReference type="GeneID" id="38665849"/>
<dbReference type="InterPro" id="IPR001845">
    <property type="entry name" value="HTH_ArsR_DNA-bd_dom"/>
</dbReference>
<reference evidence="4" key="2">
    <citation type="submission" date="2018-04" db="EMBL/GenBank/DDBJ databases">
        <title>Complete genome sequence of Sulfodiicoccus acidiphilus strain HS-1.</title>
        <authorList>
            <person name="Sakai H.D."/>
            <person name="Kurosawa N."/>
        </authorList>
    </citation>
    <scope>NUCLEOTIDE SEQUENCE [LARGE SCALE GENOMIC DNA]</scope>
    <source>
        <strain evidence="4">HS-1</strain>
    </source>
</reference>
<dbReference type="RefSeq" id="WP_126449260.1">
    <property type="nucleotide sequence ID" value="NZ_AP018553.1"/>
</dbReference>
<dbReference type="Proteomes" id="UP000616143">
    <property type="component" value="Unassembled WGS sequence"/>
</dbReference>
<dbReference type="InterPro" id="IPR036388">
    <property type="entry name" value="WH-like_DNA-bd_sf"/>
</dbReference>
<dbReference type="CDD" id="cd00090">
    <property type="entry name" value="HTH_ARSR"/>
    <property type="match status" value="1"/>
</dbReference>
<dbReference type="EMBL" id="BMQS01000005">
    <property type="protein sequence ID" value="GGT91752.1"/>
    <property type="molecule type" value="Genomic_DNA"/>
</dbReference>
<sequence length="111" mass="13025">MAGRESKEDREFRKLFKYLFYTSRGGQTRLVILRSLLKEGKNANKIAMELGLDYKTVTHHLEVLMDNHIIWKEGEGYASPYRISNLILPKLHLLDELERELSAKKDKRSFS</sequence>
<dbReference type="PANTHER" id="PTHR38600:SF1">
    <property type="entry name" value="TRANSCRIPTIONAL REGULATORY PROTEIN"/>
    <property type="match status" value="1"/>
</dbReference>
<dbReference type="InterPro" id="IPR036390">
    <property type="entry name" value="WH_DNA-bd_sf"/>
</dbReference>
<dbReference type="EMBL" id="AP018553">
    <property type="protein sequence ID" value="BBD71957.1"/>
    <property type="molecule type" value="Genomic_DNA"/>
</dbReference>